<accession>A0A6M4H3T1</accession>
<dbReference type="SUPFAM" id="SSF52172">
    <property type="entry name" value="CheY-like"/>
    <property type="match status" value="1"/>
</dbReference>
<keyword evidence="7" id="KW-1185">Reference proteome</keyword>
<dbReference type="InterPro" id="IPR011006">
    <property type="entry name" value="CheY-like_superfamily"/>
</dbReference>
<dbReference type="KEGG" id="upl:DSM104440_01032"/>
<feature type="domain" description="Response regulatory" evidence="5">
    <location>
        <begin position="3"/>
        <end position="119"/>
    </location>
</feature>
<name>A0A6M4H3T1_9PROT</name>
<dbReference type="GO" id="GO:0003677">
    <property type="term" value="F:DNA binding"/>
    <property type="evidence" value="ECO:0007669"/>
    <property type="project" value="UniProtKB-KW"/>
</dbReference>
<organism evidence="6 7">
    <name type="scientific">Usitatibacter palustris</name>
    <dbReference type="NCBI Taxonomy" id="2732487"/>
    <lineage>
        <taxon>Bacteria</taxon>
        <taxon>Pseudomonadati</taxon>
        <taxon>Pseudomonadota</taxon>
        <taxon>Betaproteobacteria</taxon>
        <taxon>Nitrosomonadales</taxon>
        <taxon>Usitatibacteraceae</taxon>
        <taxon>Usitatibacter</taxon>
    </lineage>
</organism>
<dbReference type="Proteomes" id="UP000503096">
    <property type="component" value="Chromosome"/>
</dbReference>
<dbReference type="PRINTS" id="PR00038">
    <property type="entry name" value="HTHLUXR"/>
</dbReference>
<keyword evidence="2" id="KW-0238">DNA-binding</keyword>
<dbReference type="Pfam" id="PF00072">
    <property type="entry name" value="Response_reg"/>
    <property type="match status" value="1"/>
</dbReference>
<dbReference type="EMBL" id="CP053073">
    <property type="protein sequence ID" value="QJR14239.1"/>
    <property type="molecule type" value="Genomic_DNA"/>
</dbReference>
<evidence type="ECO:0000259" key="5">
    <source>
        <dbReference type="PROSITE" id="PS50110"/>
    </source>
</evidence>
<evidence type="ECO:0000256" key="3">
    <source>
        <dbReference type="PROSITE-ProRule" id="PRU00169"/>
    </source>
</evidence>
<gene>
    <name evidence="6" type="primary">uvrY_2</name>
    <name evidence="6" type="ORF">DSM104440_01032</name>
</gene>
<dbReference type="SUPFAM" id="SSF46894">
    <property type="entry name" value="C-terminal effector domain of the bipartite response regulators"/>
    <property type="match status" value="1"/>
</dbReference>
<dbReference type="PROSITE" id="PS50043">
    <property type="entry name" value="HTH_LUXR_2"/>
    <property type="match status" value="1"/>
</dbReference>
<sequence length="209" mass="22523">MIRIVIADDHAIVRDGLKQLLSAADGIEVAGEAKDGHEAIACVRDLTFDLLLLDMSMPGKSGIELIRQVHAEKPKLRILVLSMHEEHQYAVRAIRAGASGYITKESAARQLVEAIRKVAGGGAFISAEVAEQLALGAMPGAKGQPHEALSDREFQVFRMIAEGHGVSDIAANLKLSVKTVSTHKANILHKMGMTHANELIRYALDHGLV</sequence>
<dbReference type="AlphaFoldDB" id="A0A6M4H3T1"/>
<dbReference type="PROSITE" id="PS50110">
    <property type="entry name" value="RESPONSE_REGULATORY"/>
    <property type="match status" value="1"/>
</dbReference>
<dbReference type="PANTHER" id="PTHR43214">
    <property type="entry name" value="TWO-COMPONENT RESPONSE REGULATOR"/>
    <property type="match status" value="1"/>
</dbReference>
<dbReference type="InterPro" id="IPR058245">
    <property type="entry name" value="NreC/VraR/RcsB-like_REC"/>
</dbReference>
<dbReference type="SMART" id="SM00448">
    <property type="entry name" value="REC"/>
    <property type="match status" value="1"/>
</dbReference>
<dbReference type="InParanoid" id="A0A6M4H3T1"/>
<keyword evidence="1 3" id="KW-0597">Phosphoprotein</keyword>
<dbReference type="Gene3D" id="3.40.50.2300">
    <property type="match status" value="1"/>
</dbReference>
<dbReference type="PROSITE" id="PS00622">
    <property type="entry name" value="HTH_LUXR_1"/>
    <property type="match status" value="1"/>
</dbReference>
<evidence type="ECO:0000256" key="2">
    <source>
        <dbReference type="ARBA" id="ARBA00023125"/>
    </source>
</evidence>
<dbReference type="RefSeq" id="WP_171161018.1">
    <property type="nucleotide sequence ID" value="NZ_CP053073.1"/>
</dbReference>
<feature type="modified residue" description="4-aspartylphosphate" evidence="3">
    <location>
        <position position="54"/>
    </location>
</feature>
<dbReference type="GO" id="GO:0000160">
    <property type="term" value="P:phosphorelay signal transduction system"/>
    <property type="evidence" value="ECO:0007669"/>
    <property type="project" value="InterPro"/>
</dbReference>
<dbReference type="CDD" id="cd17535">
    <property type="entry name" value="REC_NarL-like"/>
    <property type="match status" value="1"/>
</dbReference>
<dbReference type="SMART" id="SM00421">
    <property type="entry name" value="HTH_LUXR"/>
    <property type="match status" value="1"/>
</dbReference>
<dbReference type="CDD" id="cd06170">
    <property type="entry name" value="LuxR_C_like"/>
    <property type="match status" value="1"/>
</dbReference>
<dbReference type="InterPro" id="IPR001789">
    <property type="entry name" value="Sig_transdc_resp-reg_receiver"/>
</dbReference>
<proteinExistence type="predicted"/>
<evidence type="ECO:0000313" key="6">
    <source>
        <dbReference type="EMBL" id="QJR14239.1"/>
    </source>
</evidence>
<dbReference type="InterPro" id="IPR039420">
    <property type="entry name" value="WalR-like"/>
</dbReference>
<evidence type="ECO:0000259" key="4">
    <source>
        <dbReference type="PROSITE" id="PS50043"/>
    </source>
</evidence>
<dbReference type="Pfam" id="PF00196">
    <property type="entry name" value="GerE"/>
    <property type="match status" value="1"/>
</dbReference>
<dbReference type="GO" id="GO:0006355">
    <property type="term" value="P:regulation of DNA-templated transcription"/>
    <property type="evidence" value="ECO:0007669"/>
    <property type="project" value="InterPro"/>
</dbReference>
<feature type="domain" description="HTH luxR-type" evidence="4">
    <location>
        <begin position="142"/>
        <end position="207"/>
    </location>
</feature>
<dbReference type="InterPro" id="IPR016032">
    <property type="entry name" value="Sig_transdc_resp-reg_C-effctor"/>
</dbReference>
<reference evidence="6 7" key="1">
    <citation type="submission" date="2020-04" db="EMBL/GenBank/DDBJ databases">
        <title>Usitatibacter rugosus gen. nov., sp. nov. and Usitatibacter palustris sp. nov., novel members of Usitatibacteraceae fam. nov. within the order Nitrosomonadales isolated from soil.</title>
        <authorList>
            <person name="Huber K.J."/>
            <person name="Neumann-Schaal M."/>
            <person name="Geppert A."/>
            <person name="Luckner M."/>
            <person name="Wanner G."/>
            <person name="Overmann J."/>
        </authorList>
    </citation>
    <scope>NUCLEOTIDE SEQUENCE [LARGE SCALE GENOMIC DNA]</scope>
    <source>
        <strain evidence="6 7">Swamp67</strain>
    </source>
</reference>
<evidence type="ECO:0000256" key="1">
    <source>
        <dbReference type="ARBA" id="ARBA00022553"/>
    </source>
</evidence>
<dbReference type="FunCoup" id="A0A6M4H3T1">
    <property type="interactions" value="187"/>
</dbReference>
<dbReference type="InterPro" id="IPR000792">
    <property type="entry name" value="Tscrpt_reg_LuxR_C"/>
</dbReference>
<dbReference type="PANTHER" id="PTHR43214:SF43">
    <property type="entry name" value="TWO-COMPONENT RESPONSE REGULATOR"/>
    <property type="match status" value="1"/>
</dbReference>
<evidence type="ECO:0000313" key="7">
    <source>
        <dbReference type="Proteomes" id="UP000503096"/>
    </source>
</evidence>
<protein>
    <submittedName>
        <fullName evidence="6">Response regulator UvrY</fullName>
    </submittedName>
</protein>